<reference evidence="1 2" key="1">
    <citation type="submission" date="2024-03" db="EMBL/GenBank/DDBJ databases">
        <title>Human intestinal bacterial collection.</title>
        <authorList>
            <person name="Pauvert C."/>
            <person name="Hitch T.C.A."/>
            <person name="Clavel T."/>
        </authorList>
    </citation>
    <scope>NUCLEOTIDE SEQUENCE [LARGE SCALE GENOMIC DNA]</scope>
    <source>
        <strain evidence="1 2">CLA-AA-H185</strain>
    </source>
</reference>
<dbReference type="RefSeq" id="WP_353530437.1">
    <property type="nucleotide sequence ID" value="NZ_JBBMEX010000004.1"/>
</dbReference>
<name>A0ABV1HC65_9FIRM</name>
<dbReference type="InterPro" id="IPR025346">
    <property type="entry name" value="DUF4250"/>
</dbReference>
<dbReference type="Pfam" id="PF14056">
    <property type="entry name" value="DUF4250"/>
    <property type="match status" value="1"/>
</dbReference>
<organism evidence="1 2">
    <name type="scientific">Maccoyibacter intestinihominis</name>
    <dbReference type="NCBI Taxonomy" id="3133499"/>
    <lineage>
        <taxon>Bacteria</taxon>
        <taxon>Bacillati</taxon>
        <taxon>Bacillota</taxon>
        <taxon>Clostridia</taxon>
        <taxon>Lachnospirales</taxon>
        <taxon>Lachnospiraceae</taxon>
        <taxon>Maccoyibacter</taxon>
    </lineage>
</organism>
<proteinExistence type="predicted"/>
<gene>
    <name evidence="1" type="ORF">WMO43_05360</name>
</gene>
<keyword evidence="2" id="KW-1185">Reference proteome</keyword>
<evidence type="ECO:0000313" key="2">
    <source>
        <dbReference type="Proteomes" id="UP001454489"/>
    </source>
</evidence>
<dbReference type="EMBL" id="JBBMEX010000004">
    <property type="protein sequence ID" value="MEQ2557307.1"/>
    <property type="molecule type" value="Genomic_DNA"/>
</dbReference>
<comment type="caution">
    <text evidence="1">The sequence shown here is derived from an EMBL/GenBank/DDBJ whole genome shotgun (WGS) entry which is preliminary data.</text>
</comment>
<dbReference type="Proteomes" id="UP001454489">
    <property type="component" value="Unassembled WGS sequence"/>
</dbReference>
<evidence type="ECO:0000313" key="1">
    <source>
        <dbReference type="EMBL" id="MEQ2557307.1"/>
    </source>
</evidence>
<protein>
    <submittedName>
        <fullName evidence="1">DUF4250 domain-containing protein</fullName>
    </submittedName>
</protein>
<accession>A0ABV1HC65</accession>
<sequence>MSTLPKDPVMLLSFTNMKLRDECPDLTVFCERYEISCKELCERLAGIDYHYQEQSNQFCKIIYVFLTIFLYLLKCPQSLILSALRAFCFCGKPHISRSIFLYFLYQTWLKSW</sequence>